<keyword evidence="2" id="KW-1185">Reference proteome</keyword>
<name>A0A9X3I946_9SPHI</name>
<dbReference type="AlphaFoldDB" id="A0A9X3I946"/>
<protein>
    <submittedName>
        <fullName evidence="1">Uncharacterized protein</fullName>
    </submittedName>
</protein>
<evidence type="ECO:0000313" key="2">
    <source>
        <dbReference type="Proteomes" id="UP001142592"/>
    </source>
</evidence>
<dbReference type="Proteomes" id="UP001142592">
    <property type="component" value="Unassembled WGS sequence"/>
</dbReference>
<accession>A0A9X3I946</accession>
<gene>
    <name evidence="1" type="ORF">OQZ29_09225</name>
</gene>
<organism evidence="1 2">
    <name type="scientific">Pedobacter agri</name>
    <dbReference type="NCBI Taxonomy" id="454586"/>
    <lineage>
        <taxon>Bacteria</taxon>
        <taxon>Pseudomonadati</taxon>
        <taxon>Bacteroidota</taxon>
        <taxon>Sphingobacteriia</taxon>
        <taxon>Sphingobacteriales</taxon>
        <taxon>Sphingobacteriaceae</taxon>
        <taxon>Pedobacter</taxon>
    </lineage>
</organism>
<sequence>MKSKNDKKKLRYKIDIKHLELIKYFGKTLDPYDVLHKFLPKNIKYILFESDFSDLSIYKLDPPKYFKDEEKLEIPINFSFEDGACKNTIEFLKKLLGLLVFQRARTVIVSYGKCKKISLEAQVFLDIILKDIITFFKRCNQYKKLKPRVKRIRGDDISNPDIKKLLYSVGSPAIHADYEIKFKDIIPYKLCIHNSLNTSKKNIAQKDVDTTTLADYVIDSLERMNISLSGTEIENLCNVIGEILINAEEHSSNNFRYSIGYFTEKRENGKHYGIFRLVIMNFGQTIYEKFKDPYCKNKSSVEKMRRLSDQYTRRGLFTPAEFEEETLWTLYSLQEGVTSTDPKVYKKRGNGSLRFIENFFKLRGKNFTDYESKMTIVSGKSRIIFDGKYDITPTVVDGETFQCVSFNESGNIMNKPDNKYVNFAPTYFPGTYISAEIYFSENI</sequence>
<proteinExistence type="predicted"/>
<dbReference type="EMBL" id="JAPJUH010000002">
    <property type="protein sequence ID" value="MCX3264925.1"/>
    <property type="molecule type" value="Genomic_DNA"/>
</dbReference>
<reference evidence="1" key="1">
    <citation type="submission" date="2022-11" db="EMBL/GenBank/DDBJ databases">
        <authorList>
            <person name="Graham C."/>
            <person name="Newman J.D."/>
        </authorList>
    </citation>
    <scope>NUCLEOTIDE SEQUENCE</scope>
    <source>
        <strain evidence="1">DSM 19486</strain>
    </source>
</reference>
<comment type="caution">
    <text evidence="1">The sequence shown here is derived from an EMBL/GenBank/DDBJ whole genome shotgun (WGS) entry which is preliminary data.</text>
</comment>
<evidence type="ECO:0000313" key="1">
    <source>
        <dbReference type="EMBL" id="MCX3264925.1"/>
    </source>
</evidence>
<dbReference type="RefSeq" id="WP_010602751.1">
    <property type="nucleotide sequence ID" value="NZ_JAPJUH010000002.1"/>
</dbReference>